<gene>
    <name evidence="2" type="ORF">HUG17_9435</name>
</gene>
<dbReference type="InterPro" id="IPR011333">
    <property type="entry name" value="SKP1/BTB/POZ_sf"/>
</dbReference>
<name>A0A9D4NU64_DERFA</name>
<dbReference type="InterPro" id="IPR000210">
    <property type="entry name" value="BTB/POZ_dom"/>
</dbReference>
<dbReference type="PROSITE" id="PS50097">
    <property type="entry name" value="BTB"/>
    <property type="match status" value="1"/>
</dbReference>
<reference evidence="2" key="1">
    <citation type="submission" date="2020-06" db="EMBL/GenBank/DDBJ databases">
        <authorList>
            <person name="Ji K."/>
            <person name="Li J."/>
        </authorList>
    </citation>
    <scope>NUCLEOTIDE SEQUENCE</scope>
    <source>
        <strain evidence="2">JKM2019</strain>
        <tissue evidence="2">Whole body</tissue>
    </source>
</reference>
<feature type="domain" description="BTB" evidence="1">
    <location>
        <begin position="94"/>
        <end position="159"/>
    </location>
</feature>
<dbReference type="Pfam" id="PF00651">
    <property type="entry name" value="BTB"/>
    <property type="match status" value="1"/>
</dbReference>
<sequence length="165" mass="19440">MVNFFAVVRVTFYQMQTYSKLSYYEWGLINRMPWTSPKKINGAPKSFAAASSTLLPLPFTFGLRATFYSSENKHDSISNNDVSFIHLLNNEDSYDVEFVIDNNRILASKCFLKIASLYYSRMFSGDWLEKDRVIIKHYSYDTYYVHLRLLHGDDTQIHYENFYLS</sequence>
<comment type="caution">
    <text evidence="2">The sequence shown here is derived from an EMBL/GenBank/DDBJ whole genome shotgun (WGS) entry which is preliminary data.</text>
</comment>
<evidence type="ECO:0000313" key="2">
    <source>
        <dbReference type="EMBL" id="KAH7638329.1"/>
    </source>
</evidence>
<dbReference type="Proteomes" id="UP000828236">
    <property type="component" value="Unassembled WGS sequence"/>
</dbReference>
<dbReference type="AlphaFoldDB" id="A0A9D4NU64"/>
<dbReference type="SUPFAM" id="SSF54695">
    <property type="entry name" value="POZ domain"/>
    <property type="match status" value="1"/>
</dbReference>
<dbReference type="Gene3D" id="3.30.710.10">
    <property type="entry name" value="Potassium Channel Kv1.1, Chain A"/>
    <property type="match status" value="1"/>
</dbReference>
<protein>
    <recommendedName>
        <fullName evidence="1">BTB domain-containing protein</fullName>
    </recommendedName>
</protein>
<reference evidence="2" key="2">
    <citation type="journal article" date="2021" name="World Allergy Organ. J.">
        <title>Chromosome-level assembly of Dermatophagoides farinae genome and transcriptome reveals two novel allergens Der f 37 and Der f 39.</title>
        <authorList>
            <person name="Chen J."/>
            <person name="Cai Z."/>
            <person name="Fan D."/>
            <person name="Hu J."/>
            <person name="Hou Y."/>
            <person name="He Y."/>
            <person name="Zhang Z."/>
            <person name="Zhao Z."/>
            <person name="Gao P."/>
            <person name="Hu W."/>
            <person name="Sun J."/>
            <person name="Li J."/>
            <person name="Ji K."/>
        </authorList>
    </citation>
    <scope>NUCLEOTIDE SEQUENCE</scope>
    <source>
        <strain evidence="2">JKM2019</strain>
    </source>
</reference>
<organism evidence="2">
    <name type="scientific">Dermatophagoides farinae</name>
    <name type="common">American house dust mite</name>
    <dbReference type="NCBI Taxonomy" id="6954"/>
    <lineage>
        <taxon>Eukaryota</taxon>
        <taxon>Metazoa</taxon>
        <taxon>Ecdysozoa</taxon>
        <taxon>Arthropoda</taxon>
        <taxon>Chelicerata</taxon>
        <taxon>Arachnida</taxon>
        <taxon>Acari</taxon>
        <taxon>Acariformes</taxon>
        <taxon>Sarcoptiformes</taxon>
        <taxon>Astigmata</taxon>
        <taxon>Psoroptidia</taxon>
        <taxon>Analgoidea</taxon>
        <taxon>Pyroglyphidae</taxon>
        <taxon>Dermatophagoidinae</taxon>
        <taxon>Dermatophagoides</taxon>
    </lineage>
</organism>
<proteinExistence type="predicted"/>
<accession>A0A9D4NU64</accession>
<dbReference type="EMBL" id="SDOV01000008">
    <property type="protein sequence ID" value="KAH7638329.1"/>
    <property type="molecule type" value="Genomic_DNA"/>
</dbReference>
<evidence type="ECO:0000259" key="1">
    <source>
        <dbReference type="PROSITE" id="PS50097"/>
    </source>
</evidence>